<evidence type="ECO:0000313" key="2">
    <source>
        <dbReference type="Proteomes" id="UP000024635"/>
    </source>
</evidence>
<dbReference type="AlphaFoldDB" id="A0A016VS71"/>
<accession>A0A016VS71</accession>
<protein>
    <submittedName>
        <fullName evidence="1">Uncharacterized protein</fullName>
    </submittedName>
</protein>
<gene>
    <name evidence="1" type="primary">Acey_s0005.g2481</name>
    <name evidence="1" type="ORF">Y032_0005g2481</name>
</gene>
<keyword evidence="2" id="KW-1185">Reference proteome</keyword>
<dbReference type="Proteomes" id="UP000024635">
    <property type="component" value="Unassembled WGS sequence"/>
</dbReference>
<name>A0A016VS71_9BILA</name>
<comment type="caution">
    <text evidence="1">The sequence shown here is derived from an EMBL/GenBank/DDBJ whole genome shotgun (WGS) entry which is preliminary data.</text>
</comment>
<evidence type="ECO:0000313" key="1">
    <source>
        <dbReference type="EMBL" id="EYC30151.1"/>
    </source>
</evidence>
<organism evidence="1 2">
    <name type="scientific">Ancylostoma ceylanicum</name>
    <dbReference type="NCBI Taxonomy" id="53326"/>
    <lineage>
        <taxon>Eukaryota</taxon>
        <taxon>Metazoa</taxon>
        <taxon>Ecdysozoa</taxon>
        <taxon>Nematoda</taxon>
        <taxon>Chromadorea</taxon>
        <taxon>Rhabditida</taxon>
        <taxon>Rhabditina</taxon>
        <taxon>Rhabditomorpha</taxon>
        <taxon>Strongyloidea</taxon>
        <taxon>Ancylostomatidae</taxon>
        <taxon>Ancylostomatinae</taxon>
        <taxon>Ancylostoma</taxon>
    </lineage>
</organism>
<proteinExistence type="predicted"/>
<reference evidence="2" key="1">
    <citation type="journal article" date="2015" name="Nat. Genet.">
        <title>The genome and transcriptome of the zoonotic hookworm Ancylostoma ceylanicum identify infection-specific gene families.</title>
        <authorList>
            <person name="Schwarz E.M."/>
            <person name="Hu Y."/>
            <person name="Antoshechkin I."/>
            <person name="Miller M.M."/>
            <person name="Sternberg P.W."/>
            <person name="Aroian R.V."/>
        </authorList>
    </citation>
    <scope>NUCLEOTIDE SEQUENCE</scope>
    <source>
        <strain evidence="2">HY135</strain>
    </source>
</reference>
<dbReference type="EMBL" id="JARK01001341">
    <property type="protein sequence ID" value="EYC30151.1"/>
    <property type="molecule type" value="Genomic_DNA"/>
</dbReference>
<sequence length="71" mass="8034">MREKVHLHPFCRSRIIHKGLIDRIDQMGCGLMVVVSLFEETLPGSIPGAGQVFASLFHVLFSFENLFYAIL</sequence>